<proteinExistence type="predicted"/>
<reference evidence="2 3" key="1">
    <citation type="journal article" date="2018" name="Nat. Genet.">
        <title>The Rosa genome provides new insights in the design of modern roses.</title>
        <authorList>
            <person name="Bendahmane M."/>
        </authorList>
    </citation>
    <scope>NUCLEOTIDE SEQUENCE [LARGE SCALE GENOMIC DNA]</scope>
    <source>
        <strain evidence="3">cv. Old Blush</strain>
    </source>
</reference>
<evidence type="ECO:0000313" key="2">
    <source>
        <dbReference type="EMBL" id="PRQ44531.1"/>
    </source>
</evidence>
<keyword evidence="1" id="KW-0812">Transmembrane</keyword>
<evidence type="ECO:0000313" key="3">
    <source>
        <dbReference type="Proteomes" id="UP000238479"/>
    </source>
</evidence>
<keyword evidence="1" id="KW-0472">Membrane</keyword>
<name>A0A2P6RDN2_ROSCH</name>
<comment type="caution">
    <text evidence="2">The sequence shown here is derived from an EMBL/GenBank/DDBJ whole genome shotgun (WGS) entry which is preliminary data.</text>
</comment>
<gene>
    <name evidence="2" type="ORF">RchiOBHm_Chr3g0480291</name>
</gene>
<protein>
    <submittedName>
        <fullName evidence="2">Uncharacterized protein</fullName>
    </submittedName>
</protein>
<accession>A0A2P6RDN2</accession>
<sequence>MFRMLIVISLLVGFEVQMRSDYIVLIWTEQSNSHLPFKRQTSSNSSRYARFVSATLFLLLIFLCISLFL</sequence>
<keyword evidence="1" id="KW-1133">Transmembrane helix</keyword>
<evidence type="ECO:0000256" key="1">
    <source>
        <dbReference type="SAM" id="Phobius"/>
    </source>
</evidence>
<dbReference type="AlphaFoldDB" id="A0A2P6RDN2"/>
<dbReference type="Gramene" id="PRQ44531">
    <property type="protein sequence ID" value="PRQ44531"/>
    <property type="gene ID" value="RchiOBHm_Chr3g0480291"/>
</dbReference>
<organism evidence="2 3">
    <name type="scientific">Rosa chinensis</name>
    <name type="common">China rose</name>
    <dbReference type="NCBI Taxonomy" id="74649"/>
    <lineage>
        <taxon>Eukaryota</taxon>
        <taxon>Viridiplantae</taxon>
        <taxon>Streptophyta</taxon>
        <taxon>Embryophyta</taxon>
        <taxon>Tracheophyta</taxon>
        <taxon>Spermatophyta</taxon>
        <taxon>Magnoliopsida</taxon>
        <taxon>eudicotyledons</taxon>
        <taxon>Gunneridae</taxon>
        <taxon>Pentapetalae</taxon>
        <taxon>rosids</taxon>
        <taxon>fabids</taxon>
        <taxon>Rosales</taxon>
        <taxon>Rosaceae</taxon>
        <taxon>Rosoideae</taxon>
        <taxon>Rosoideae incertae sedis</taxon>
        <taxon>Rosa</taxon>
    </lineage>
</organism>
<keyword evidence="3" id="KW-1185">Reference proteome</keyword>
<feature type="transmembrane region" description="Helical" evidence="1">
    <location>
        <begin position="48"/>
        <end position="68"/>
    </location>
</feature>
<dbReference type="Proteomes" id="UP000238479">
    <property type="component" value="Chromosome 3"/>
</dbReference>
<dbReference type="EMBL" id="PDCK01000041">
    <property type="protein sequence ID" value="PRQ44531.1"/>
    <property type="molecule type" value="Genomic_DNA"/>
</dbReference>